<keyword evidence="1" id="KW-0812">Transmembrane</keyword>
<comment type="caution">
    <text evidence="2">The sequence shown here is derived from an EMBL/GenBank/DDBJ whole genome shotgun (WGS) entry which is preliminary data.</text>
</comment>
<reference evidence="2" key="1">
    <citation type="journal article" date="2023" name="Mol. Biol. Evol.">
        <title>Third-Generation Sequencing Reveals the Adaptive Role of the Epigenome in Three Deep-Sea Polychaetes.</title>
        <authorList>
            <person name="Perez M."/>
            <person name="Aroh O."/>
            <person name="Sun Y."/>
            <person name="Lan Y."/>
            <person name="Juniper S.K."/>
            <person name="Young C.R."/>
            <person name="Angers B."/>
            <person name="Qian P.Y."/>
        </authorList>
    </citation>
    <scope>NUCLEOTIDE SEQUENCE</scope>
    <source>
        <strain evidence="2">R07B-5</strain>
    </source>
</reference>
<proteinExistence type="predicted"/>
<protein>
    <submittedName>
        <fullName evidence="2">Uncharacterized protein</fullName>
    </submittedName>
</protein>
<dbReference type="AlphaFoldDB" id="A0AAD9NXX5"/>
<keyword evidence="1" id="KW-0472">Membrane</keyword>
<keyword evidence="1" id="KW-1133">Transmembrane helix</keyword>
<sequence>MCGLFPQTCVTDHYNNVSFHHITYVPIVDCTNCTIVYISSNHISLVELSTELQRTDMSSDPMSGSVTQLVHVITPTLHVIISTLHVILLHSSGFVYIVIMTW</sequence>
<evidence type="ECO:0000256" key="1">
    <source>
        <dbReference type="SAM" id="Phobius"/>
    </source>
</evidence>
<accession>A0AAD9NXX5</accession>
<organism evidence="2 3">
    <name type="scientific">Ridgeia piscesae</name>
    <name type="common">Tubeworm</name>
    <dbReference type="NCBI Taxonomy" id="27915"/>
    <lineage>
        <taxon>Eukaryota</taxon>
        <taxon>Metazoa</taxon>
        <taxon>Spiralia</taxon>
        <taxon>Lophotrochozoa</taxon>
        <taxon>Annelida</taxon>
        <taxon>Polychaeta</taxon>
        <taxon>Sedentaria</taxon>
        <taxon>Canalipalpata</taxon>
        <taxon>Sabellida</taxon>
        <taxon>Siboglinidae</taxon>
        <taxon>Ridgeia</taxon>
    </lineage>
</organism>
<dbReference type="EMBL" id="JAODUO010000262">
    <property type="protein sequence ID" value="KAK2184531.1"/>
    <property type="molecule type" value="Genomic_DNA"/>
</dbReference>
<evidence type="ECO:0000313" key="3">
    <source>
        <dbReference type="Proteomes" id="UP001209878"/>
    </source>
</evidence>
<keyword evidence="3" id="KW-1185">Reference proteome</keyword>
<dbReference type="Proteomes" id="UP001209878">
    <property type="component" value="Unassembled WGS sequence"/>
</dbReference>
<feature type="transmembrane region" description="Helical" evidence="1">
    <location>
        <begin position="77"/>
        <end position="99"/>
    </location>
</feature>
<gene>
    <name evidence="2" type="ORF">NP493_263g01025</name>
</gene>
<evidence type="ECO:0000313" key="2">
    <source>
        <dbReference type="EMBL" id="KAK2184531.1"/>
    </source>
</evidence>
<name>A0AAD9NXX5_RIDPI</name>